<evidence type="ECO:0000256" key="1">
    <source>
        <dbReference type="ARBA" id="ARBA00023015"/>
    </source>
</evidence>
<dbReference type="EMBL" id="SUMB01000009">
    <property type="protein sequence ID" value="TJZ49437.1"/>
    <property type="molecule type" value="Genomic_DNA"/>
</dbReference>
<sequence>MAQSRGETRARILRTAADLFQRQGYGATGLTQVLTESGAPKGSLYFHFPQGKEQLAAEAMAQAGAEMGERMAAALAGAAGPADAITALGALLAQGLENSDYRDGCPVATVALEEAGDAGPIHDACQGTYELWLLGLTERLRGWGMAEQEARELADLAMSSLQGALLLARVRRDSTVVHSVARRIGAIAAQEAGQK</sequence>
<accession>A0A4U0N6K6</accession>
<dbReference type="InterPro" id="IPR001647">
    <property type="entry name" value="HTH_TetR"/>
</dbReference>
<keyword evidence="1" id="KW-0805">Transcription regulation</keyword>
<dbReference type="SUPFAM" id="SSF48498">
    <property type="entry name" value="Tetracyclin repressor-like, C-terminal domain"/>
    <property type="match status" value="1"/>
</dbReference>
<dbReference type="Pfam" id="PF00440">
    <property type="entry name" value="TetR_N"/>
    <property type="match status" value="1"/>
</dbReference>
<name>A0A4U0N6K6_9ACTN</name>
<dbReference type="SUPFAM" id="SSF46689">
    <property type="entry name" value="Homeodomain-like"/>
    <property type="match status" value="1"/>
</dbReference>
<dbReference type="RefSeq" id="WP_136742250.1">
    <property type="nucleotide sequence ID" value="NZ_SUMB01000009.1"/>
</dbReference>
<feature type="DNA-binding region" description="H-T-H motif" evidence="4">
    <location>
        <begin position="29"/>
        <end position="48"/>
    </location>
</feature>
<gene>
    <name evidence="6" type="ORF">FCH28_24270</name>
</gene>
<dbReference type="PANTHER" id="PTHR47506">
    <property type="entry name" value="TRANSCRIPTIONAL REGULATORY PROTEIN"/>
    <property type="match status" value="1"/>
</dbReference>
<keyword evidence="7" id="KW-1185">Reference proteome</keyword>
<dbReference type="InterPro" id="IPR054156">
    <property type="entry name" value="YxaF_TetR_C"/>
</dbReference>
<evidence type="ECO:0000259" key="5">
    <source>
        <dbReference type="PROSITE" id="PS50977"/>
    </source>
</evidence>
<feature type="domain" description="HTH tetR-type" evidence="5">
    <location>
        <begin position="6"/>
        <end position="66"/>
    </location>
</feature>
<evidence type="ECO:0000256" key="2">
    <source>
        <dbReference type="ARBA" id="ARBA00023125"/>
    </source>
</evidence>
<dbReference type="InterPro" id="IPR036271">
    <property type="entry name" value="Tet_transcr_reg_TetR-rel_C_sf"/>
</dbReference>
<dbReference type="AlphaFoldDB" id="A0A4U0N6K6"/>
<dbReference type="GO" id="GO:0003677">
    <property type="term" value="F:DNA binding"/>
    <property type="evidence" value="ECO:0007669"/>
    <property type="project" value="UniProtKB-UniRule"/>
</dbReference>
<dbReference type="PANTHER" id="PTHR47506:SF3">
    <property type="entry name" value="HTH-TYPE TRANSCRIPTIONAL REGULATOR LMRA"/>
    <property type="match status" value="1"/>
</dbReference>
<dbReference type="PROSITE" id="PS50977">
    <property type="entry name" value="HTH_TETR_2"/>
    <property type="match status" value="1"/>
</dbReference>
<evidence type="ECO:0000313" key="6">
    <source>
        <dbReference type="EMBL" id="TJZ49437.1"/>
    </source>
</evidence>
<keyword evidence="2 4" id="KW-0238">DNA-binding</keyword>
<evidence type="ECO:0000313" key="7">
    <source>
        <dbReference type="Proteomes" id="UP000308697"/>
    </source>
</evidence>
<dbReference type="OrthoDB" id="4567939at2"/>
<dbReference type="InterPro" id="IPR009057">
    <property type="entry name" value="Homeodomain-like_sf"/>
</dbReference>
<evidence type="ECO:0000256" key="3">
    <source>
        <dbReference type="ARBA" id="ARBA00023163"/>
    </source>
</evidence>
<keyword evidence="3" id="KW-0804">Transcription</keyword>
<evidence type="ECO:0000256" key="4">
    <source>
        <dbReference type="PROSITE-ProRule" id="PRU00335"/>
    </source>
</evidence>
<proteinExistence type="predicted"/>
<reference evidence="6 7" key="1">
    <citation type="submission" date="2019-04" db="EMBL/GenBank/DDBJ databases">
        <title>Streptomyces piniterrae sp. nov., a heliquinomycin-producing actinomycete isolated from rhizosphere soil of Pinus yunnanensis.</title>
        <authorList>
            <person name="Zhuang X."/>
            <person name="Zhao J."/>
        </authorList>
    </citation>
    <scope>NUCLEOTIDE SEQUENCE [LARGE SCALE GENOMIC DNA]</scope>
    <source>
        <strain evidence="7">jys28</strain>
    </source>
</reference>
<dbReference type="Pfam" id="PF21993">
    <property type="entry name" value="TetR_C_13_2"/>
    <property type="match status" value="1"/>
</dbReference>
<protein>
    <submittedName>
        <fullName evidence="6">TetR/AcrR family transcriptional regulator</fullName>
    </submittedName>
</protein>
<organism evidence="6 7">
    <name type="scientific">Streptomyces piniterrae</name>
    <dbReference type="NCBI Taxonomy" id="2571125"/>
    <lineage>
        <taxon>Bacteria</taxon>
        <taxon>Bacillati</taxon>
        <taxon>Actinomycetota</taxon>
        <taxon>Actinomycetes</taxon>
        <taxon>Kitasatosporales</taxon>
        <taxon>Streptomycetaceae</taxon>
        <taxon>Streptomyces</taxon>
    </lineage>
</organism>
<comment type="caution">
    <text evidence="6">The sequence shown here is derived from an EMBL/GenBank/DDBJ whole genome shotgun (WGS) entry which is preliminary data.</text>
</comment>
<dbReference type="Proteomes" id="UP000308697">
    <property type="component" value="Unassembled WGS sequence"/>
</dbReference>
<dbReference type="PRINTS" id="PR00455">
    <property type="entry name" value="HTHTETR"/>
</dbReference>
<dbReference type="Gene3D" id="1.10.357.10">
    <property type="entry name" value="Tetracycline Repressor, domain 2"/>
    <property type="match status" value="1"/>
</dbReference>